<keyword evidence="7" id="KW-1185">Reference proteome</keyword>
<protein>
    <submittedName>
        <fullName evidence="6">Uncharacterized protein</fullName>
    </submittedName>
</protein>
<comment type="caution">
    <text evidence="6">The sequence shown here is derived from an EMBL/GenBank/DDBJ whole genome shotgun (WGS) entry which is preliminary data.</text>
</comment>
<comment type="caution">
    <text evidence="5">Lacks conserved residue(s) required for the propagation of feature annotation.</text>
</comment>
<evidence type="ECO:0000256" key="3">
    <source>
        <dbReference type="ARBA" id="ARBA00023163"/>
    </source>
</evidence>
<dbReference type="Pfam" id="PF03514">
    <property type="entry name" value="GRAS"/>
    <property type="match status" value="1"/>
</dbReference>
<dbReference type="Proteomes" id="UP001359559">
    <property type="component" value="Unassembled WGS sequence"/>
</dbReference>
<comment type="similarity">
    <text evidence="5">Belongs to the GRAS family.</text>
</comment>
<dbReference type="EMBL" id="JAYKXN010000003">
    <property type="protein sequence ID" value="KAK7299847.1"/>
    <property type="molecule type" value="Genomic_DNA"/>
</dbReference>
<evidence type="ECO:0000313" key="7">
    <source>
        <dbReference type="Proteomes" id="UP001359559"/>
    </source>
</evidence>
<dbReference type="GO" id="GO:0005634">
    <property type="term" value="C:nucleus"/>
    <property type="evidence" value="ECO:0007669"/>
    <property type="project" value="UniProtKB-SubCell"/>
</dbReference>
<keyword evidence="2" id="KW-0805">Transcription regulation</keyword>
<dbReference type="AlphaFoldDB" id="A0AAN9JIM6"/>
<reference evidence="6 7" key="1">
    <citation type="submission" date="2024-01" db="EMBL/GenBank/DDBJ databases">
        <title>The genomes of 5 underutilized Papilionoideae crops provide insights into root nodulation and disease resistance.</title>
        <authorList>
            <person name="Yuan L."/>
        </authorList>
    </citation>
    <scope>NUCLEOTIDE SEQUENCE [LARGE SCALE GENOMIC DNA]</scope>
    <source>
        <strain evidence="6">LY-2023</strain>
        <tissue evidence="6">Leaf</tissue>
    </source>
</reference>
<evidence type="ECO:0000256" key="4">
    <source>
        <dbReference type="ARBA" id="ARBA00023242"/>
    </source>
</evidence>
<keyword evidence="4" id="KW-0539">Nucleus</keyword>
<sequence length="252" mass="28613">MSLIQALAGRPEGPPHLRITVIDDPTLAMDRGYGQHIVGQRLSKLAEDFKVPFEFQAAAVSACDVEVLDLGIRQGEAVAVNLAFVLHHVPDESVSTQNHRDRLLRLVKSISPKVVTFAEQESDTNTAAFYPRFIETLDYYTAMFESMDVALLRDNKERINLEQHCYARNLVNILACEGVERVERHELLEKWRSRFATAGFTPYPFSSMLGDEIKKLVRKYSDSFRVQEKDGALYLGWKDKDLVVSCAWKCDS</sequence>
<evidence type="ECO:0000256" key="2">
    <source>
        <dbReference type="ARBA" id="ARBA00023015"/>
    </source>
</evidence>
<evidence type="ECO:0000256" key="1">
    <source>
        <dbReference type="ARBA" id="ARBA00004123"/>
    </source>
</evidence>
<organism evidence="6 7">
    <name type="scientific">Clitoria ternatea</name>
    <name type="common">Butterfly pea</name>
    <dbReference type="NCBI Taxonomy" id="43366"/>
    <lineage>
        <taxon>Eukaryota</taxon>
        <taxon>Viridiplantae</taxon>
        <taxon>Streptophyta</taxon>
        <taxon>Embryophyta</taxon>
        <taxon>Tracheophyta</taxon>
        <taxon>Spermatophyta</taxon>
        <taxon>Magnoliopsida</taxon>
        <taxon>eudicotyledons</taxon>
        <taxon>Gunneridae</taxon>
        <taxon>Pentapetalae</taxon>
        <taxon>rosids</taxon>
        <taxon>fabids</taxon>
        <taxon>Fabales</taxon>
        <taxon>Fabaceae</taxon>
        <taxon>Papilionoideae</taxon>
        <taxon>50 kb inversion clade</taxon>
        <taxon>NPAAA clade</taxon>
        <taxon>indigoferoid/millettioid clade</taxon>
        <taxon>Phaseoleae</taxon>
        <taxon>Clitoria</taxon>
    </lineage>
</organism>
<evidence type="ECO:0000313" key="6">
    <source>
        <dbReference type="EMBL" id="KAK7299847.1"/>
    </source>
</evidence>
<dbReference type="PROSITE" id="PS50985">
    <property type="entry name" value="GRAS"/>
    <property type="match status" value="1"/>
</dbReference>
<dbReference type="PANTHER" id="PTHR31636">
    <property type="entry name" value="OSJNBA0084A10.13 PROTEIN-RELATED"/>
    <property type="match status" value="1"/>
</dbReference>
<proteinExistence type="inferred from homology"/>
<gene>
    <name evidence="6" type="ORF">RJT34_10675</name>
</gene>
<dbReference type="InterPro" id="IPR005202">
    <property type="entry name" value="TF_GRAS"/>
</dbReference>
<name>A0AAN9JIM6_CLITE</name>
<accession>A0AAN9JIM6</accession>
<feature type="region of interest" description="SAW" evidence="5">
    <location>
        <begin position="175"/>
        <end position="249"/>
    </location>
</feature>
<evidence type="ECO:0000256" key="5">
    <source>
        <dbReference type="PROSITE-ProRule" id="PRU01191"/>
    </source>
</evidence>
<keyword evidence="3" id="KW-0804">Transcription</keyword>
<feature type="region of interest" description="Leucine repeat II (LRII)" evidence="5">
    <location>
        <begin position="37"/>
        <end position="69"/>
    </location>
</feature>
<comment type="subcellular location">
    <subcellularLocation>
        <location evidence="1">Nucleus</location>
    </subcellularLocation>
</comment>